<evidence type="ECO:0008006" key="2">
    <source>
        <dbReference type="Google" id="ProtNLM"/>
    </source>
</evidence>
<dbReference type="EMBL" id="UINC01000344">
    <property type="protein sequence ID" value="SUZ53700.1"/>
    <property type="molecule type" value="Genomic_DNA"/>
</dbReference>
<reference evidence="1" key="1">
    <citation type="submission" date="2018-05" db="EMBL/GenBank/DDBJ databases">
        <authorList>
            <person name="Lanie J.A."/>
            <person name="Ng W.-L."/>
            <person name="Kazmierczak K.M."/>
            <person name="Andrzejewski T.M."/>
            <person name="Davidsen T.M."/>
            <person name="Wayne K.J."/>
            <person name="Tettelin H."/>
            <person name="Glass J.I."/>
            <person name="Rusch D."/>
            <person name="Podicherti R."/>
            <person name="Tsui H.-C.T."/>
            <person name="Winkler M.E."/>
        </authorList>
    </citation>
    <scope>NUCLEOTIDE SEQUENCE</scope>
</reference>
<protein>
    <recommendedName>
        <fullName evidence="2">PKD domain-containing protein</fullName>
    </recommendedName>
</protein>
<organism evidence="1">
    <name type="scientific">marine metagenome</name>
    <dbReference type="NCBI Taxonomy" id="408172"/>
    <lineage>
        <taxon>unclassified sequences</taxon>
        <taxon>metagenomes</taxon>
        <taxon>ecological metagenomes</taxon>
    </lineage>
</organism>
<accession>A0A381NGI6</accession>
<evidence type="ECO:0000313" key="1">
    <source>
        <dbReference type="EMBL" id="SUZ53700.1"/>
    </source>
</evidence>
<feature type="non-terminal residue" evidence="1">
    <location>
        <position position="1"/>
    </location>
</feature>
<dbReference type="AlphaFoldDB" id="A0A381NGI6"/>
<proteinExistence type="predicted"/>
<name>A0A381NGI6_9ZZZZ</name>
<sequence>VVSAGLVALLLVGSPAAESQDSRADAPLPHAIGQSMSPSFEGWYANPDGTRSLVFGYFNRNYEEHLDIPVGPDNRFEPGPEDRGQPTHFLPRRQTGLFAVVVPADFGDQLLTWSVTAHGQTIAIPGHVRPEWEITALEEVTSGNTPPVVRFGGPDGTPGQGPLGTRGALSTSVSTPVAVTVWASDDGVQKARSRGRASRFGVNWSLYRGPGNVTFADDAPAIDERGKAETTVSFDAPGEYVLRVLAWDDSGGQSAIMAGGFFCCWTNGYVAVQVQ</sequence>
<gene>
    <name evidence="1" type="ORF">METZ01_LOCUS6554</name>
</gene>